<dbReference type="PROSITE" id="PS00678">
    <property type="entry name" value="WD_REPEATS_1"/>
    <property type="match status" value="2"/>
</dbReference>
<feature type="compositionally biased region" description="Polar residues" evidence="10">
    <location>
        <begin position="157"/>
        <end position="168"/>
    </location>
</feature>
<name>A0A4Q2DJG7_9AGAR</name>
<dbReference type="PRINTS" id="PR00320">
    <property type="entry name" value="GPROTEINBRPT"/>
</dbReference>
<dbReference type="InterPro" id="IPR006214">
    <property type="entry name" value="Bax_inhibitor_1-related"/>
</dbReference>
<sequence>MTVSNPLRITADEVNCLIYSYFQDSGLKHSAFTILNEGRIQNSPYLARHIPRGELIDLLGKALLYLEVESHWRPDAVTNNCKSGFSLLEPHVCSSESVSSKPPVVSLPPATSAAPHSSSAKSQLQAPSSNRQPLPQSSSQAPNPLPRVSTGPPESASAASNTLPSTASHDPETTPPATVPPAPSESGGKRKSSPVPVDGPQEKRQKTEPPSREMPSVSLSAAAAKRPKSHKNRPQGPGDDITDPRAIRLMPGHSTEVFVCAWNPHWPHLLATGAKDSEVILWDLAKQAKGANEFITDGRIHGTLGKLSQEVQGDLTSLHWSSDGQLLAIGSYDSVLRVATRTNLIWMTADLHEKGPIFAARFAKKGHMLLTASLDGTACVWDVSEKKLHRHFRLHKDCCLDVDWIDEKIFASAGADKRILLMHINQSEPLKVFEGHEDEINQIRTNSNGTRLASCSDDSTARIWRTDDLSSTDAIPGLSSSDNVIILKGHSHSVSGVAWCPTTNLHKGHEILATASFDNTARLWDSVTGECLAIFTDHKRAVYTLGFSPDGRFVATGGGDGWIYIYNVTGGAMVWSTGSRTLMTERPIVQQASGISWGRMAWTAAGVAGAVVLVEAIFNRDTRAPLSEAEREYLNSSFKYTGVGMTLTALTARALFRSGVTFRIMAANPWVVLGVSLVGSIGSMMGVYYTPPERTFQKHAFWLAFNGFQAATLSPLFFFSPAILSRAALYTVGVVGSLSYIGATATNDRYLYMGGPLLAGVTVVALSSLAPMVLPMGVRALAVSEAISLYGGLAVFSGFVLYDTQKILKHARLAEAGVIKGDPLNESISLELDLINIFIRIVQILAMQNNRKK</sequence>
<feature type="repeat" description="WD" evidence="9">
    <location>
        <begin position="250"/>
        <end position="284"/>
    </location>
</feature>
<dbReference type="Proteomes" id="UP000290288">
    <property type="component" value="Unassembled WGS sequence"/>
</dbReference>
<evidence type="ECO:0000256" key="5">
    <source>
        <dbReference type="ARBA" id="ARBA00022737"/>
    </source>
</evidence>
<dbReference type="PANTHER" id="PTHR22846">
    <property type="entry name" value="WD40 REPEAT PROTEIN"/>
    <property type="match status" value="1"/>
</dbReference>
<dbReference type="GO" id="GO:0016020">
    <property type="term" value="C:membrane"/>
    <property type="evidence" value="ECO:0007669"/>
    <property type="project" value="UniProtKB-SubCell"/>
</dbReference>
<evidence type="ECO:0000256" key="1">
    <source>
        <dbReference type="ARBA" id="ARBA00004123"/>
    </source>
</evidence>
<feature type="compositionally biased region" description="Basic and acidic residues" evidence="10">
    <location>
        <begin position="200"/>
        <end position="211"/>
    </location>
</feature>
<keyword evidence="5" id="KW-0677">Repeat</keyword>
<proteinExistence type="predicted"/>
<evidence type="ECO:0000256" key="8">
    <source>
        <dbReference type="ARBA" id="ARBA00023242"/>
    </source>
</evidence>
<dbReference type="GO" id="GO:0003714">
    <property type="term" value="F:transcription corepressor activity"/>
    <property type="evidence" value="ECO:0007669"/>
    <property type="project" value="InterPro"/>
</dbReference>
<evidence type="ECO:0000259" key="12">
    <source>
        <dbReference type="Pfam" id="PF12894"/>
    </source>
</evidence>
<evidence type="ECO:0000256" key="9">
    <source>
        <dbReference type="PROSITE-ProRule" id="PRU00221"/>
    </source>
</evidence>
<dbReference type="Pfam" id="PF12894">
    <property type="entry name" value="ANAPC4_WD40"/>
    <property type="match status" value="1"/>
</dbReference>
<evidence type="ECO:0000256" key="7">
    <source>
        <dbReference type="ARBA" id="ARBA00023136"/>
    </source>
</evidence>
<dbReference type="SUPFAM" id="SSF50978">
    <property type="entry name" value="WD40 repeat-like"/>
    <property type="match status" value="1"/>
</dbReference>
<evidence type="ECO:0000256" key="4">
    <source>
        <dbReference type="ARBA" id="ARBA00022692"/>
    </source>
</evidence>
<keyword evidence="6 11" id="KW-1133">Transmembrane helix</keyword>
<feature type="region of interest" description="Disordered" evidence="10">
    <location>
        <begin position="98"/>
        <end position="246"/>
    </location>
</feature>
<feature type="transmembrane region" description="Helical" evidence="11">
    <location>
        <begin position="750"/>
        <end position="774"/>
    </location>
</feature>
<feature type="domain" description="Anaphase-promoting complex subunit 4-like WD40" evidence="12">
    <location>
        <begin position="319"/>
        <end position="405"/>
    </location>
</feature>
<dbReference type="Pfam" id="PF00400">
    <property type="entry name" value="WD40"/>
    <property type="match status" value="4"/>
</dbReference>
<dbReference type="InterPro" id="IPR015943">
    <property type="entry name" value="WD40/YVTN_repeat-like_dom_sf"/>
</dbReference>
<dbReference type="Pfam" id="PF01027">
    <property type="entry name" value="Bax1-I"/>
    <property type="match status" value="1"/>
</dbReference>
<protein>
    <recommendedName>
        <fullName evidence="12">Anaphase-promoting complex subunit 4-like WD40 domain-containing protein</fullName>
    </recommendedName>
</protein>
<evidence type="ECO:0000256" key="6">
    <source>
        <dbReference type="ARBA" id="ARBA00022989"/>
    </source>
</evidence>
<dbReference type="PROSITE" id="PS50294">
    <property type="entry name" value="WD_REPEATS_REGION"/>
    <property type="match status" value="4"/>
</dbReference>
<feature type="compositionally biased region" description="Polar residues" evidence="10">
    <location>
        <begin position="123"/>
        <end position="142"/>
    </location>
</feature>
<dbReference type="STRING" id="2316362.A0A4Q2DJG7"/>
<evidence type="ECO:0000256" key="2">
    <source>
        <dbReference type="ARBA" id="ARBA00004141"/>
    </source>
</evidence>
<evidence type="ECO:0000256" key="3">
    <source>
        <dbReference type="ARBA" id="ARBA00022574"/>
    </source>
</evidence>
<dbReference type="InterPro" id="IPR020472">
    <property type="entry name" value="WD40_PAC1"/>
</dbReference>
<dbReference type="SUPFAM" id="SSF117289">
    <property type="entry name" value="Nucleoporin domain"/>
    <property type="match status" value="1"/>
</dbReference>
<dbReference type="InterPro" id="IPR001680">
    <property type="entry name" value="WD40_rpt"/>
</dbReference>
<dbReference type="CDD" id="cd00200">
    <property type="entry name" value="WD40"/>
    <property type="match status" value="1"/>
</dbReference>
<gene>
    <name evidence="13" type="ORF">EST38_g6520</name>
</gene>
<keyword evidence="4 11" id="KW-0812">Transmembrane</keyword>
<feature type="transmembrane region" description="Helical" evidence="11">
    <location>
        <begin position="700"/>
        <end position="718"/>
    </location>
</feature>
<dbReference type="InterPro" id="IPR045183">
    <property type="entry name" value="Ebi-like"/>
</dbReference>
<feature type="repeat" description="WD" evidence="9">
    <location>
        <begin position="487"/>
        <end position="534"/>
    </location>
</feature>
<feature type="transmembrane region" description="Helical" evidence="11">
    <location>
        <begin position="780"/>
        <end position="802"/>
    </location>
</feature>
<dbReference type="SMART" id="SM00320">
    <property type="entry name" value="WD40"/>
    <property type="match status" value="7"/>
</dbReference>
<evidence type="ECO:0000256" key="11">
    <source>
        <dbReference type="SAM" id="Phobius"/>
    </source>
</evidence>
<dbReference type="Gene3D" id="2.130.10.10">
    <property type="entry name" value="YVTN repeat-like/Quinoprotein amine dehydrogenase"/>
    <property type="match status" value="1"/>
</dbReference>
<feature type="transmembrane region" description="Helical" evidence="11">
    <location>
        <begin position="668"/>
        <end position="688"/>
    </location>
</feature>
<keyword evidence="7 11" id="KW-0472">Membrane</keyword>
<dbReference type="InterPro" id="IPR019775">
    <property type="entry name" value="WD40_repeat_CS"/>
</dbReference>
<feature type="compositionally biased region" description="Low complexity" evidence="10">
    <location>
        <begin position="98"/>
        <end position="122"/>
    </location>
</feature>
<keyword evidence="8" id="KW-0539">Nucleus</keyword>
<dbReference type="InterPro" id="IPR036322">
    <property type="entry name" value="WD40_repeat_dom_sf"/>
</dbReference>
<dbReference type="OrthoDB" id="1367865at2759"/>
<dbReference type="EMBL" id="SDEE01000208">
    <property type="protein sequence ID" value="RXW19332.1"/>
    <property type="molecule type" value="Genomic_DNA"/>
</dbReference>
<dbReference type="AlphaFoldDB" id="A0A4Q2DJG7"/>
<evidence type="ECO:0000313" key="14">
    <source>
        <dbReference type="Proteomes" id="UP000290288"/>
    </source>
</evidence>
<feature type="repeat" description="WD" evidence="9">
    <location>
        <begin position="535"/>
        <end position="576"/>
    </location>
</feature>
<evidence type="ECO:0000313" key="13">
    <source>
        <dbReference type="EMBL" id="RXW19332.1"/>
    </source>
</evidence>
<evidence type="ECO:0000256" key="10">
    <source>
        <dbReference type="SAM" id="MobiDB-lite"/>
    </source>
</evidence>
<dbReference type="InterPro" id="IPR006594">
    <property type="entry name" value="LisH"/>
</dbReference>
<dbReference type="PROSITE" id="PS50896">
    <property type="entry name" value="LISH"/>
    <property type="match status" value="1"/>
</dbReference>
<comment type="subcellular location">
    <subcellularLocation>
        <location evidence="2">Membrane</location>
        <topology evidence="2">Multi-pass membrane protein</topology>
    </subcellularLocation>
    <subcellularLocation>
        <location evidence="1">Nucleus</location>
    </subcellularLocation>
</comment>
<dbReference type="InterPro" id="IPR024977">
    <property type="entry name" value="Apc4-like_WD40_dom"/>
</dbReference>
<dbReference type="PROSITE" id="PS50082">
    <property type="entry name" value="WD_REPEATS_2"/>
    <property type="match status" value="5"/>
</dbReference>
<comment type="caution">
    <text evidence="13">The sequence shown here is derived from an EMBL/GenBank/DDBJ whole genome shotgun (WGS) entry which is preliminary data.</text>
</comment>
<dbReference type="GO" id="GO:0006357">
    <property type="term" value="P:regulation of transcription by RNA polymerase II"/>
    <property type="evidence" value="ECO:0007669"/>
    <property type="project" value="TreeGrafter"/>
</dbReference>
<keyword evidence="14" id="KW-1185">Reference proteome</keyword>
<reference evidence="13 14" key="1">
    <citation type="submission" date="2019-01" db="EMBL/GenBank/DDBJ databases">
        <title>Draft genome sequence of Psathyrella aberdarensis IHI B618.</title>
        <authorList>
            <person name="Buettner E."/>
            <person name="Kellner H."/>
        </authorList>
    </citation>
    <scope>NUCLEOTIDE SEQUENCE [LARGE SCALE GENOMIC DNA]</scope>
    <source>
        <strain evidence="13 14">IHI B618</strain>
    </source>
</reference>
<accession>A0A4Q2DJG7</accession>
<dbReference type="Gene3D" id="1.20.960.30">
    <property type="match status" value="1"/>
</dbReference>
<dbReference type="PANTHER" id="PTHR22846:SF2">
    <property type="entry name" value="F-BOX-LIKE_WD REPEAT-CONTAINING PROTEIN EBI"/>
    <property type="match status" value="1"/>
</dbReference>
<keyword evidence="3 9" id="KW-0853">WD repeat</keyword>
<feature type="repeat" description="WD" evidence="9">
    <location>
        <begin position="433"/>
        <end position="474"/>
    </location>
</feature>
<feature type="repeat" description="WD" evidence="9">
    <location>
        <begin position="357"/>
        <end position="391"/>
    </location>
</feature>
<feature type="transmembrane region" description="Helical" evidence="11">
    <location>
        <begin position="724"/>
        <end position="743"/>
    </location>
</feature>
<organism evidence="13 14">
    <name type="scientific">Candolleomyces aberdarensis</name>
    <dbReference type="NCBI Taxonomy" id="2316362"/>
    <lineage>
        <taxon>Eukaryota</taxon>
        <taxon>Fungi</taxon>
        <taxon>Dikarya</taxon>
        <taxon>Basidiomycota</taxon>
        <taxon>Agaricomycotina</taxon>
        <taxon>Agaricomycetes</taxon>
        <taxon>Agaricomycetidae</taxon>
        <taxon>Agaricales</taxon>
        <taxon>Agaricineae</taxon>
        <taxon>Psathyrellaceae</taxon>
        <taxon>Candolleomyces</taxon>
    </lineage>
</organism>
<feature type="compositionally biased region" description="Pro residues" evidence="10">
    <location>
        <begin position="173"/>
        <end position="183"/>
    </location>
</feature>
<dbReference type="GO" id="GO:0000118">
    <property type="term" value="C:histone deacetylase complex"/>
    <property type="evidence" value="ECO:0007669"/>
    <property type="project" value="TreeGrafter"/>
</dbReference>